<dbReference type="KEGG" id="chk:D4L85_15855"/>
<sequence length="343" mass="37235">MKLNHFTLLLLLIATACVSNKETPHADADSAIPVSIQNLASQQLPNEILLSGSIEGKTTVNLAFMVPGKVEYISHKEGETITNGQLLSRLELTSYTLNKELSDVQVVLAKDEFTRLSLMYKAGSLSESDFTKAGMAVTQAELQKKIQEKNIADAHIYSPLNGVLLSKQTEVGEAVSAGVTLFVVADIRKVIVTAYIPEGELHQVAIGQMAEVHISALNQSFPGKVTDVGAVADMVSRAFTVKIEIDNKDLLIRPGMIAEARIAGNRNEHDILIPTESVVHDLNNQNYIYIADIKQQKAFKRKISLGRIVENKIQVVSGLSTGETIVVDGQSKLADGAHITIIK</sequence>
<evidence type="ECO:0000313" key="6">
    <source>
        <dbReference type="Proteomes" id="UP000266183"/>
    </source>
</evidence>
<dbReference type="SUPFAM" id="SSF111369">
    <property type="entry name" value="HlyD-like secretion proteins"/>
    <property type="match status" value="1"/>
</dbReference>
<name>A0A385SL31_9BACT</name>
<evidence type="ECO:0000259" key="2">
    <source>
        <dbReference type="Pfam" id="PF25954"/>
    </source>
</evidence>
<dbReference type="Gene3D" id="2.40.30.170">
    <property type="match status" value="1"/>
</dbReference>
<dbReference type="GO" id="GO:0015562">
    <property type="term" value="F:efflux transmembrane transporter activity"/>
    <property type="evidence" value="ECO:0007669"/>
    <property type="project" value="TreeGrafter"/>
</dbReference>
<dbReference type="Pfam" id="PF25973">
    <property type="entry name" value="BSH_CzcB"/>
    <property type="match status" value="1"/>
</dbReference>
<dbReference type="EMBL" id="CP032382">
    <property type="protein sequence ID" value="AYB31949.1"/>
    <property type="molecule type" value="Genomic_DNA"/>
</dbReference>
<feature type="domain" description="CusB-like beta-barrel" evidence="2">
    <location>
        <begin position="192"/>
        <end position="264"/>
    </location>
</feature>
<dbReference type="Gene3D" id="2.40.50.100">
    <property type="match status" value="1"/>
</dbReference>
<evidence type="ECO:0000259" key="4">
    <source>
        <dbReference type="Pfam" id="PF25989"/>
    </source>
</evidence>
<dbReference type="InterPro" id="IPR006143">
    <property type="entry name" value="RND_pump_MFP"/>
</dbReference>
<protein>
    <submittedName>
        <fullName evidence="5">Efflux RND transporter periplasmic adaptor subunit</fullName>
    </submittedName>
</protein>
<dbReference type="InterPro" id="IPR058647">
    <property type="entry name" value="BSH_CzcB-like"/>
</dbReference>
<accession>A0A385SL31</accession>
<organism evidence="5 6">
    <name type="scientific">Chryseolinea soli</name>
    <dbReference type="NCBI Taxonomy" id="2321403"/>
    <lineage>
        <taxon>Bacteria</taxon>
        <taxon>Pseudomonadati</taxon>
        <taxon>Bacteroidota</taxon>
        <taxon>Cytophagia</taxon>
        <taxon>Cytophagales</taxon>
        <taxon>Fulvivirgaceae</taxon>
        <taxon>Chryseolinea</taxon>
    </lineage>
</organism>
<proteinExistence type="inferred from homology"/>
<dbReference type="Pfam" id="PF25954">
    <property type="entry name" value="Beta-barrel_RND_2"/>
    <property type="match status" value="1"/>
</dbReference>
<dbReference type="RefSeq" id="WP_119755210.1">
    <property type="nucleotide sequence ID" value="NZ_CP032382.1"/>
</dbReference>
<dbReference type="PROSITE" id="PS51257">
    <property type="entry name" value="PROKAR_LIPOPROTEIN"/>
    <property type="match status" value="1"/>
</dbReference>
<dbReference type="Pfam" id="PF25989">
    <property type="entry name" value="YknX_C"/>
    <property type="match status" value="1"/>
</dbReference>
<dbReference type="Proteomes" id="UP000266183">
    <property type="component" value="Chromosome"/>
</dbReference>
<feature type="domain" description="CzcB-like barrel-sandwich hybrid" evidence="3">
    <location>
        <begin position="61"/>
        <end position="186"/>
    </location>
</feature>
<dbReference type="PANTHER" id="PTHR30469">
    <property type="entry name" value="MULTIDRUG RESISTANCE PROTEIN MDTA"/>
    <property type="match status" value="1"/>
</dbReference>
<dbReference type="AlphaFoldDB" id="A0A385SL31"/>
<dbReference type="OrthoDB" id="9806939at2"/>
<dbReference type="InterPro" id="IPR058637">
    <property type="entry name" value="YknX-like_C"/>
</dbReference>
<keyword evidence="6" id="KW-1185">Reference proteome</keyword>
<dbReference type="Gene3D" id="2.40.420.20">
    <property type="match status" value="1"/>
</dbReference>
<dbReference type="FunFam" id="2.40.30.170:FF:000010">
    <property type="entry name" value="Efflux RND transporter periplasmic adaptor subunit"/>
    <property type="match status" value="1"/>
</dbReference>
<dbReference type="GO" id="GO:1990281">
    <property type="term" value="C:efflux pump complex"/>
    <property type="evidence" value="ECO:0007669"/>
    <property type="project" value="TreeGrafter"/>
</dbReference>
<dbReference type="NCBIfam" id="TIGR01730">
    <property type="entry name" value="RND_mfp"/>
    <property type="match status" value="1"/>
</dbReference>
<dbReference type="InterPro" id="IPR058792">
    <property type="entry name" value="Beta-barrel_RND_2"/>
</dbReference>
<comment type="similarity">
    <text evidence="1">Belongs to the membrane fusion protein (MFP) (TC 8.A.1) family.</text>
</comment>
<evidence type="ECO:0000313" key="5">
    <source>
        <dbReference type="EMBL" id="AYB31949.1"/>
    </source>
</evidence>
<evidence type="ECO:0000256" key="1">
    <source>
        <dbReference type="ARBA" id="ARBA00009477"/>
    </source>
</evidence>
<reference evidence="6" key="1">
    <citation type="submission" date="2018-09" db="EMBL/GenBank/DDBJ databases">
        <title>Chryseolinea sp. KIS68-18 isolated from soil.</title>
        <authorList>
            <person name="Weon H.-Y."/>
            <person name="Kwon S.-W."/>
            <person name="Lee S.A."/>
        </authorList>
    </citation>
    <scope>NUCLEOTIDE SEQUENCE [LARGE SCALE GENOMIC DNA]</scope>
    <source>
        <strain evidence="6">KIS68-18</strain>
    </source>
</reference>
<feature type="domain" description="YknX-like C-terminal permuted SH3-like" evidence="4">
    <location>
        <begin position="273"/>
        <end position="340"/>
    </location>
</feature>
<evidence type="ECO:0000259" key="3">
    <source>
        <dbReference type="Pfam" id="PF25973"/>
    </source>
</evidence>
<gene>
    <name evidence="5" type="ORF">D4L85_15855</name>
</gene>